<name>A0A0E0IYZ7_ORYNI</name>
<sequence length="222" mass="24593">MLHVSSELDAKFSPFMPKYSNLNLSCDRAKEEGTSQGLEIGRAVMVAPLTPSSLTMPARGRMQVVWCLLLLWLVATPHLLLQAIEHLLTELVLPLPKETRIPHLVLAAKARSGMVVGLCLLGANGMRAMLVVVGPSSTRLCSTRLGMRGEAVLLQRLPSSNSSVPLQLEIHMFRTVLEVEESSWMDQGNCVLMSMDTAFVVHVWNYCYEFSINSQDCTYKGF</sequence>
<protein>
    <submittedName>
        <fullName evidence="1">Uncharacterized protein</fullName>
    </submittedName>
</protein>
<reference evidence="1" key="2">
    <citation type="submission" date="2018-04" db="EMBL/GenBank/DDBJ databases">
        <title>OnivRS2 (Oryza nivara Reference Sequence Version 2).</title>
        <authorList>
            <person name="Zhang J."/>
            <person name="Kudrna D."/>
            <person name="Lee S."/>
            <person name="Talag J."/>
            <person name="Rajasekar S."/>
            <person name="Welchert J."/>
            <person name="Hsing Y.-I."/>
            <person name="Wing R.A."/>
        </authorList>
    </citation>
    <scope>NUCLEOTIDE SEQUENCE [LARGE SCALE GENOMIC DNA]</scope>
    <source>
        <strain evidence="1">SL10</strain>
    </source>
</reference>
<dbReference type="AlphaFoldDB" id="A0A0E0IYZ7"/>
<keyword evidence="2" id="KW-1185">Reference proteome</keyword>
<dbReference type="Gramene" id="ONIVA11G05090.2">
    <property type="protein sequence ID" value="ONIVA11G05090.2"/>
    <property type="gene ID" value="ONIVA11G05090"/>
</dbReference>
<organism evidence="1">
    <name type="scientific">Oryza nivara</name>
    <name type="common">Indian wild rice</name>
    <name type="synonym">Oryza sativa f. spontanea</name>
    <dbReference type="NCBI Taxonomy" id="4536"/>
    <lineage>
        <taxon>Eukaryota</taxon>
        <taxon>Viridiplantae</taxon>
        <taxon>Streptophyta</taxon>
        <taxon>Embryophyta</taxon>
        <taxon>Tracheophyta</taxon>
        <taxon>Spermatophyta</taxon>
        <taxon>Magnoliopsida</taxon>
        <taxon>Liliopsida</taxon>
        <taxon>Poales</taxon>
        <taxon>Poaceae</taxon>
        <taxon>BOP clade</taxon>
        <taxon>Oryzoideae</taxon>
        <taxon>Oryzeae</taxon>
        <taxon>Oryzinae</taxon>
        <taxon>Oryza</taxon>
    </lineage>
</organism>
<proteinExistence type="predicted"/>
<dbReference type="EnsemblPlants" id="ONIVA11G05090.2">
    <property type="protein sequence ID" value="ONIVA11G05090.2"/>
    <property type="gene ID" value="ONIVA11G05090"/>
</dbReference>
<dbReference type="HOGENOM" id="CLU_1247090_0_0_1"/>
<accession>A0A0E0IYZ7</accession>
<dbReference type="Proteomes" id="UP000006591">
    <property type="component" value="Chromosome 11"/>
</dbReference>
<evidence type="ECO:0000313" key="1">
    <source>
        <dbReference type="EnsemblPlants" id="ONIVA11G05090.2"/>
    </source>
</evidence>
<evidence type="ECO:0000313" key="2">
    <source>
        <dbReference type="Proteomes" id="UP000006591"/>
    </source>
</evidence>
<reference evidence="1" key="1">
    <citation type="submission" date="2015-04" db="UniProtKB">
        <authorList>
            <consortium name="EnsemblPlants"/>
        </authorList>
    </citation>
    <scope>IDENTIFICATION</scope>
    <source>
        <strain evidence="1">SL10</strain>
    </source>
</reference>